<evidence type="ECO:0000313" key="3">
    <source>
        <dbReference type="EMBL" id="VFT86381.1"/>
    </source>
</evidence>
<feature type="compositionally biased region" description="Basic and acidic residues" evidence="1">
    <location>
        <begin position="75"/>
        <end position="85"/>
    </location>
</feature>
<dbReference type="EMBL" id="VJMH01005145">
    <property type="protein sequence ID" value="KAF0699952.1"/>
    <property type="molecule type" value="Genomic_DNA"/>
</dbReference>
<feature type="compositionally biased region" description="Basic and acidic residues" evidence="1">
    <location>
        <begin position="112"/>
        <end position="129"/>
    </location>
</feature>
<evidence type="ECO:0000313" key="4">
    <source>
        <dbReference type="Proteomes" id="UP000332933"/>
    </source>
</evidence>
<evidence type="ECO:0000313" key="2">
    <source>
        <dbReference type="EMBL" id="KAF0699952.1"/>
    </source>
</evidence>
<dbReference type="Proteomes" id="UP000332933">
    <property type="component" value="Unassembled WGS sequence"/>
</dbReference>
<accession>A0A485KN18</accession>
<keyword evidence="4" id="KW-1185">Reference proteome</keyword>
<protein>
    <submittedName>
        <fullName evidence="3">Aste57867_9502 protein</fullName>
    </submittedName>
</protein>
<gene>
    <name evidence="3" type="primary">Aste57867_9502</name>
    <name evidence="2" type="ORF">As57867_009465</name>
    <name evidence="3" type="ORF">ASTE57867_9502</name>
</gene>
<dbReference type="EMBL" id="CAADRA010005166">
    <property type="protein sequence ID" value="VFT86381.1"/>
    <property type="molecule type" value="Genomic_DNA"/>
</dbReference>
<feature type="region of interest" description="Disordered" evidence="1">
    <location>
        <begin position="31"/>
        <end position="185"/>
    </location>
</feature>
<proteinExistence type="predicted"/>
<reference evidence="2" key="2">
    <citation type="submission" date="2019-06" db="EMBL/GenBank/DDBJ databases">
        <title>Genomics analysis of Aphanomyces spp. identifies a new class of oomycete effector associated with host adaptation.</title>
        <authorList>
            <person name="Gaulin E."/>
        </authorList>
    </citation>
    <scope>NUCLEOTIDE SEQUENCE</scope>
    <source>
        <strain evidence="2">CBS 578.67</strain>
    </source>
</reference>
<dbReference type="AlphaFoldDB" id="A0A485KN18"/>
<evidence type="ECO:0000256" key="1">
    <source>
        <dbReference type="SAM" id="MobiDB-lite"/>
    </source>
</evidence>
<sequence>MDQNASWLHDMIDRVQTTTDAQGRSFLDIYVRIPLSHPRHRPRSPSRDNDRRRRRSASRPPPERWSRSRSRHVDRRSPPRSDHPQQPRPPPPPPPQGPEHLQEPSSPSPPLRPKEALPQHPTTRDDRNRPTPYDRASVYRDRAKPATVSVDDITQAAIRQRASVSRNRESTMRPRGDGGDPRWPR</sequence>
<reference evidence="3 4" key="1">
    <citation type="submission" date="2019-03" db="EMBL/GenBank/DDBJ databases">
        <authorList>
            <person name="Gaulin E."/>
            <person name="Dumas B."/>
        </authorList>
    </citation>
    <scope>NUCLEOTIDE SEQUENCE [LARGE SCALE GENOMIC DNA]</scope>
    <source>
        <strain evidence="3">CBS 568.67</strain>
    </source>
</reference>
<feature type="compositionally biased region" description="Pro residues" evidence="1">
    <location>
        <begin position="86"/>
        <end position="97"/>
    </location>
</feature>
<feature type="compositionally biased region" description="Basic and acidic residues" evidence="1">
    <location>
        <begin position="166"/>
        <end position="185"/>
    </location>
</feature>
<name>A0A485KN18_9STRA</name>
<organism evidence="3 4">
    <name type="scientific">Aphanomyces stellatus</name>
    <dbReference type="NCBI Taxonomy" id="120398"/>
    <lineage>
        <taxon>Eukaryota</taxon>
        <taxon>Sar</taxon>
        <taxon>Stramenopiles</taxon>
        <taxon>Oomycota</taxon>
        <taxon>Saprolegniomycetes</taxon>
        <taxon>Saprolegniales</taxon>
        <taxon>Verrucalvaceae</taxon>
        <taxon>Aphanomyces</taxon>
    </lineage>
</organism>